<name>A0A561AZI2_9ACTN</name>
<dbReference type="EMBL" id="VIVK01000005">
    <property type="protein sequence ID" value="TWD72029.1"/>
    <property type="molecule type" value="Genomic_DNA"/>
</dbReference>
<feature type="domain" description="UspA" evidence="2">
    <location>
        <begin position="152"/>
        <end position="269"/>
    </location>
</feature>
<dbReference type="Gene3D" id="3.40.50.620">
    <property type="entry name" value="HUPs"/>
    <property type="match status" value="2"/>
</dbReference>
<dbReference type="OrthoDB" id="5179911at2"/>
<dbReference type="PRINTS" id="PR01438">
    <property type="entry name" value="UNVRSLSTRESS"/>
</dbReference>
<dbReference type="Pfam" id="PF00582">
    <property type="entry name" value="Usp"/>
    <property type="match status" value="2"/>
</dbReference>
<accession>A0A561AZI2</accession>
<gene>
    <name evidence="3" type="ORF">FB561_7553</name>
</gene>
<dbReference type="InterPro" id="IPR006015">
    <property type="entry name" value="Universal_stress_UspA"/>
</dbReference>
<organism evidence="3 4">
    <name type="scientific">Kribbella amoyensis</name>
    <dbReference type="NCBI Taxonomy" id="996641"/>
    <lineage>
        <taxon>Bacteria</taxon>
        <taxon>Bacillati</taxon>
        <taxon>Actinomycetota</taxon>
        <taxon>Actinomycetes</taxon>
        <taxon>Propionibacteriales</taxon>
        <taxon>Kribbellaceae</taxon>
        <taxon>Kribbella</taxon>
    </lineage>
</organism>
<dbReference type="PANTHER" id="PTHR46268">
    <property type="entry name" value="STRESS RESPONSE PROTEIN NHAX"/>
    <property type="match status" value="1"/>
</dbReference>
<sequence length="275" mass="28147">MRYGRVVAGIDGSPAAEAAIRWASAETVARDAELVLLHAFVWPLFKVPLGPSDMAPGLRAGADKIVQDSVELARKFEAGVTVRGVRRDGFPAAVLVGVSSSADLVVIGSRGLGTRLGAMIGSTGLELAANARCPVVVVRPDQGDDPDRAAGPVVIGYDGSEAAATALDFGLDHARRHGVPIRVAVAKQLVVGDGPAEDVRTRVRERAGDLAAEFAPVTGHPADQLLRLSADASLVTLGSRGRGGFAGMILGSVSQTVLHHATCPVAVIPPAAIGG</sequence>
<dbReference type="PANTHER" id="PTHR46268:SF6">
    <property type="entry name" value="UNIVERSAL STRESS PROTEIN UP12"/>
    <property type="match status" value="1"/>
</dbReference>
<comment type="caution">
    <text evidence="3">The sequence shown here is derived from an EMBL/GenBank/DDBJ whole genome shotgun (WGS) entry which is preliminary data.</text>
</comment>
<protein>
    <submittedName>
        <fullName evidence="3">Nucleotide-binding universal stress UspA family protein</fullName>
    </submittedName>
</protein>
<reference evidence="3 4" key="1">
    <citation type="submission" date="2019-06" db="EMBL/GenBank/DDBJ databases">
        <title>Sequencing the genomes of 1000 actinobacteria strains.</title>
        <authorList>
            <person name="Klenk H.-P."/>
        </authorList>
    </citation>
    <scope>NUCLEOTIDE SEQUENCE [LARGE SCALE GENOMIC DNA]</scope>
    <source>
        <strain evidence="3 4">DSM 24683</strain>
    </source>
</reference>
<dbReference type="RefSeq" id="WP_145814855.1">
    <property type="nucleotide sequence ID" value="NZ_VIVK01000005.1"/>
</dbReference>
<dbReference type="InterPro" id="IPR014729">
    <property type="entry name" value="Rossmann-like_a/b/a_fold"/>
</dbReference>
<feature type="domain" description="UspA" evidence="2">
    <location>
        <begin position="3"/>
        <end position="139"/>
    </location>
</feature>
<evidence type="ECO:0000313" key="4">
    <source>
        <dbReference type="Proteomes" id="UP000318380"/>
    </source>
</evidence>
<comment type="similarity">
    <text evidence="1">Belongs to the universal stress protein A family.</text>
</comment>
<evidence type="ECO:0000256" key="1">
    <source>
        <dbReference type="ARBA" id="ARBA00008791"/>
    </source>
</evidence>
<evidence type="ECO:0000259" key="2">
    <source>
        <dbReference type="Pfam" id="PF00582"/>
    </source>
</evidence>
<dbReference type="InterPro" id="IPR006016">
    <property type="entry name" value="UspA"/>
</dbReference>
<keyword evidence="4" id="KW-1185">Reference proteome</keyword>
<evidence type="ECO:0000313" key="3">
    <source>
        <dbReference type="EMBL" id="TWD72029.1"/>
    </source>
</evidence>
<proteinExistence type="inferred from homology"/>
<dbReference type="AlphaFoldDB" id="A0A561AZI2"/>
<dbReference type="Proteomes" id="UP000318380">
    <property type="component" value="Unassembled WGS sequence"/>
</dbReference>
<dbReference type="SUPFAM" id="SSF52402">
    <property type="entry name" value="Adenine nucleotide alpha hydrolases-like"/>
    <property type="match status" value="2"/>
</dbReference>